<comment type="caution">
    <text evidence="2">The sequence shown here is derived from an EMBL/GenBank/DDBJ whole genome shotgun (WGS) entry which is preliminary data.</text>
</comment>
<name>A0ABV9HFB5_9MICO</name>
<feature type="transmembrane region" description="Helical" evidence="1">
    <location>
        <begin position="73"/>
        <end position="91"/>
    </location>
</feature>
<feature type="transmembrane region" description="Helical" evidence="1">
    <location>
        <begin position="250"/>
        <end position="274"/>
    </location>
</feature>
<evidence type="ECO:0008006" key="4">
    <source>
        <dbReference type="Google" id="ProtNLM"/>
    </source>
</evidence>
<feature type="transmembrane region" description="Helical" evidence="1">
    <location>
        <begin position="171"/>
        <end position="192"/>
    </location>
</feature>
<dbReference type="Proteomes" id="UP001596011">
    <property type="component" value="Unassembled WGS sequence"/>
</dbReference>
<keyword evidence="3" id="KW-1185">Reference proteome</keyword>
<dbReference type="RefSeq" id="WP_377134669.1">
    <property type="nucleotide sequence ID" value="NZ_JBHSFI010000003.1"/>
</dbReference>
<dbReference type="EMBL" id="JBHSFI010000003">
    <property type="protein sequence ID" value="MFC4628512.1"/>
    <property type="molecule type" value="Genomic_DNA"/>
</dbReference>
<proteinExistence type="predicted"/>
<evidence type="ECO:0000313" key="3">
    <source>
        <dbReference type="Proteomes" id="UP001596011"/>
    </source>
</evidence>
<keyword evidence="1" id="KW-0472">Membrane</keyword>
<gene>
    <name evidence="2" type="ORF">ACFO6V_09735</name>
</gene>
<organism evidence="2 3">
    <name type="scientific">Promicromonospora alba</name>
    <dbReference type="NCBI Taxonomy" id="1616110"/>
    <lineage>
        <taxon>Bacteria</taxon>
        <taxon>Bacillati</taxon>
        <taxon>Actinomycetota</taxon>
        <taxon>Actinomycetes</taxon>
        <taxon>Micrococcales</taxon>
        <taxon>Promicromonosporaceae</taxon>
        <taxon>Promicromonospora</taxon>
    </lineage>
</organism>
<evidence type="ECO:0000256" key="1">
    <source>
        <dbReference type="SAM" id="Phobius"/>
    </source>
</evidence>
<feature type="transmembrane region" description="Helical" evidence="1">
    <location>
        <begin position="6"/>
        <end position="25"/>
    </location>
</feature>
<protein>
    <recommendedName>
        <fullName evidence="4">DUF1648 domain-containing protein</fullName>
    </recommendedName>
</protein>
<feature type="transmembrane region" description="Helical" evidence="1">
    <location>
        <begin position="220"/>
        <end position="244"/>
    </location>
</feature>
<accession>A0ABV9HFB5</accession>
<feature type="transmembrane region" description="Helical" evidence="1">
    <location>
        <begin position="46"/>
        <end position="67"/>
    </location>
</feature>
<reference evidence="3" key="1">
    <citation type="journal article" date="2019" name="Int. J. Syst. Evol. Microbiol.">
        <title>The Global Catalogue of Microorganisms (GCM) 10K type strain sequencing project: providing services to taxonomists for standard genome sequencing and annotation.</title>
        <authorList>
            <consortium name="The Broad Institute Genomics Platform"/>
            <consortium name="The Broad Institute Genome Sequencing Center for Infectious Disease"/>
            <person name="Wu L."/>
            <person name="Ma J."/>
        </authorList>
    </citation>
    <scope>NUCLEOTIDE SEQUENCE [LARGE SCALE GENOMIC DNA]</scope>
    <source>
        <strain evidence="3">CCUG 42722</strain>
    </source>
</reference>
<evidence type="ECO:0000313" key="2">
    <source>
        <dbReference type="EMBL" id="MFC4628512.1"/>
    </source>
</evidence>
<feature type="transmembrane region" description="Helical" evidence="1">
    <location>
        <begin position="124"/>
        <end position="146"/>
    </location>
</feature>
<keyword evidence="1" id="KW-1133">Transmembrane helix</keyword>
<sequence length="295" mass="29712">MHALVIVIALGLPVLTVALVVLLVARRGGPPHDLDATVVAARGHETRISAVAATTSVVVVVALWIAAATWGEPGVLLGAAPFAAALAFSLARAVGEARWPRPTGDVRSAPLVRRGLRDQGGWRLPLFASTAAGLAVALVVFGLTAAGDGRSVERVLDAGRETHGAGPYPGWAIGVPALLVLGLAVGATFVALRAVTRRPPIGLLSAEQDDAIRRTSAARVLAGAQLWVGLGGAAYLAFAAGALLRVDAPAGGLVCLLLALVVFVGSVVIAVTALPSRRATAAPDAQRAAAQGPTA</sequence>
<keyword evidence="1" id="KW-0812">Transmembrane</keyword>